<dbReference type="Pfam" id="PF01025">
    <property type="entry name" value="GrpE"/>
    <property type="match status" value="1"/>
</dbReference>
<dbReference type="GO" id="GO:0000774">
    <property type="term" value="F:adenyl-nucleotide exchange factor activity"/>
    <property type="evidence" value="ECO:0007669"/>
    <property type="project" value="InterPro"/>
</dbReference>
<dbReference type="GO" id="GO:0051087">
    <property type="term" value="F:protein-folding chaperone binding"/>
    <property type="evidence" value="ECO:0007669"/>
    <property type="project" value="InterPro"/>
</dbReference>
<evidence type="ECO:0000256" key="5">
    <source>
        <dbReference type="ARBA" id="ARBA00023016"/>
    </source>
</evidence>
<evidence type="ECO:0000256" key="12">
    <source>
        <dbReference type="SAM" id="Coils"/>
    </source>
</evidence>
<dbReference type="Proteomes" id="UP000235731">
    <property type="component" value="Unassembled WGS sequence"/>
</dbReference>
<evidence type="ECO:0000313" key="13">
    <source>
        <dbReference type="EMBL" id="PMP63961.1"/>
    </source>
</evidence>
<dbReference type="GO" id="GO:0005737">
    <property type="term" value="C:cytoplasm"/>
    <property type="evidence" value="ECO:0007669"/>
    <property type="project" value="UniProtKB-SubCell"/>
</dbReference>
<proteinExistence type="inferred from homology"/>
<dbReference type="FunFam" id="2.30.22.10:FF:000001">
    <property type="entry name" value="Protein GrpE"/>
    <property type="match status" value="1"/>
</dbReference>
<dbReference type="EMBL" id="PNIE01000024">
    <property type="protein sequence ID" value="PMP63961.1"/>
    <property type="molecule type" value="Genomic_DNA"/>
</dbReference>
<dbReference type="HAMAP" id="MF_01151">
    <property type="entry name" value="GrpE"/>
    <property type="match status" value="1"/>
</dbReference>
<comment type="similarity">
    <text evidence="2 10 11">Belongs to the GrpE family.</text>
</comment>
<dbReference type="SUPFAM" id="SSF58014">
    <property type="entry name" value="Coiled-coil domain of nucleotide exchange factor GrpE"/>
    <property type="match status" value="1"/>
</dbReference>
<keyword evidence="4 10" id="KW-0963">Cytoplasm</keyword>
<gene>
    <name evidence="10 13" type="primary">grpE</name>
    <name evidence="13" type="ORF">C0197_01575</name>
</gene>
<dbReference type="GO" id="GO:0006457">
    <property type="term" value="P:protein folding"/>
    <property type="evidence" value="ECO:0007669"/>
    <property type="project" value="InterPro"/>
</dbReference>
<dbReference type="Gene3D" id="2.30.22.10">
    <property type="entry name" value="Head domain of nucleotide exchange factor GrpE"/>
    <property type="match status" value="1"/>
</dbReference>
<evidence type="ECO:0000256" key="9">
    <source>
        <dbReference type="ARBA" id="ARBA00076414"/>
    </source>
</evidence>
<sequence>MEELRAKEEISETEAAHSQEEIKDLQKLTEELKEWKERALRYAAEVENLKKAFKREKEEYYKFALESVFKELLPSVDNLEMALKAFETSSNIEALKQGVELTLKVLVQTLEKFGLKQFEPAIGDPFHPHFHEALQAEPHPEIPEGGIVKVYQKGYTLHDRVIRPALVCVCQGGPKKELVSKGSTDENTETNGE</sequence>
<dbReference type="Gene3D" id="3.90.20.20">
    <property type="match status" value="1"/>
</dbReference>
<evidence type="ECO:0000256" key="8">
    <source>
        <dbReference type="ARBA" id="ARBA00072274"/>
    </source>
</evidence>
<evidence type="ECO:0000256" key="11">
    <source>
        <dbReference type="RuleBase" id="RU004478"/>
    </source>
</evidence>
<dbReference type="GO" id="GO:0042803">
    <property type="term" value="F:protein homodimerization activity"/>
    <property type="evidence" value="ECO:0007669"/>
    <property type="project" value="InterPro"/>
</dbReference>
<keyword evidence="6 10" id="KW-0143">Chaperone</keyword>
<evidence type="ECO:0000256" key="10">
    <source>
        <dbReference type="HAMAP-Rule" id="MF_01151"/>
    </source>
</evidence>
<dbReference type="InterPro" id="IPR000740">
    <property type="entry name" value="GrpE"/>
</dbReference>
<evidence type="ECO:0000256" key="3">
    <source>
        <dbReference type="ARBA" id="ARBA00011738"/>
    </source>
</evidence>
<name>A0A2N7PKQ2_9BACT</name>
<feature type="coiled-coil region" evidence="12">
    <location>
        <begin position="1"/>
        <end position="59"/>
    </location>
</feature>
<dbReference type="PANTHER" id="PTHR21237">
    <property type="entry name" value="GRPE PROTEIN"/>
    <property type="match status" value="1"/>
</dbReference>
<keyword evidence="12" id="KW-0175">Coiled coil</keyword>
<organism evidence="13 14">
    <name type="scientific">Caldimicrobium thiodismutans</name>
    <dbReference type="NCBI Taxonomy" id="1653476"/>
    <lineage>
        <taxon>Bacteria</taxon>
        <taxon>Pseudomonadati</taxon>
        <taxon>Thermodesulfobacteriota</taxon>
        <taxon>Thermodesulfobacteria</taxon>
        <taxon>Thermodesulfobacteriales</taxon>
        <taxon>Thermodesulfobacteriaceae</taxon>
        <taxon>Caldimicrobium</taxon>
    </lineage>
</organism>
<dbReference type="InterPro" id="IPR009012">
    <property type="entry name" value="GrpE_head"/>
</dbReference>
<evidence type="ECO:0000256" key="1">
    <source>
        <dbReference type="ARBA" id="ARBA00004496"/>
    </source>
</evidence>
<dbReference type="CDD" id="cd00446">
    <property type="entry name" value="GrpE"/>
    <property type="match status" value="1"/>
</dbReference>
<comment type="subunit">
    <text evidence="3 10">Homodimer.</text>
</comment>
<comment type="subcellular location">
    <subcellularLocation>
        <location evidence="1 10">Cytoplasm</location>
    </subcellularLocation>
</comment>
<reference evidence="13 14" key="1">
    <citation type="submission" date="2018-01" db="EMBL/GenBank/DDBJ databases">
        <title>Metagenomic assembled genomes from two thermal pools in the Uzon Caldera, Kamchatka, Russia.</title>
        <authorList>
            <person name="Wilkins L."/>
            <person name="Ettinger C."/>
        </authorList>
    </citation>
    <scope>NUCLEOTIDE SEQUENCE [LARGE SCALE GENOMIC DNA]</scope>
    <source>
        <strain evidence="13">ZAV-15</strain>
    </source>
</reference>
<dbReference type="GO" id="GO:0051082">
    <property type="term" value="F:unfolded protein binding"/>
    <property type="evidence" value="ECO:0007669"/>
    <property type="project" value="TreeGrafter"/>
</dbReference>
<protein>
    <recommendedName>
        <fullName evidence="8 10">Protein GrpE</fullName>
    </recommendedName>
    <alternativeName>
        <fullName evidence="9 10">HSP-70 cofactor</fullName>
    </alternativeName>
</protein>
<comment type="function">
    <text evidence="7 10">Participates actively in the response to hyperosmotic and heat shock by preventing the aggregation of stress-denatured proteins, in association with DnaK and GrpE. It is the nucleotide exchange factor for DnaK and may function as a thermosensor. Unfolded proteins bind initially to DnaJ; upon interaction with the DnaJ-bound protein, DnaK hydrolyzes its bound ATP, resulting in the formation of a stable complex. GrpE releases ADP from DnaK; ATP binding to DnaK triggers the release of the substrate protein, thus completing the reaction cycle. Several rounds of ATP-dependent interactions between DnaJ, DnaK and GrpE are required for fully efficient folding.</text>
</comment>
<evidence type="ECO:0000256" key="2">
    <source>
        <dbReference type="ARBA" id="ARBA00009054"/>
    </source>
</evidence>
<evidence type="ECO:0000256" key="7">
    <source>
        <dbReference type="ARBA" id="ARBA00053401"/>
    </source>
</evidence>
<accession>A0A2N7PKQ2</accession>
<evidence type="ECO:0000313" key="14">
    <source>
        <dbReference type="Proteomes" id="UP000235731"/>
    </source>
</evidence>
<dbReference type="NCBIfam" id="NF010738">
    <property type="entry name" value="PRK14140.1"/>
    <property type="match status" value="1"/>
</dbReference>
<dbReference type="InterPro" id="IPR013805">
    <property type="entry name" value="GrpE_CC"/>
</dbReference>
<evidence type="ECO:0000256" key="4">
    <source>
        <dbReference type="ARBA" id="ARBA00022490"/>
    </source>
</evidence>
<dbReference type="SUPFAM" id="SSF51064">
    <property type="entry name" value="Head domain of nucleotide exchange factor GrpE"/>
    <property type="match status" value="1"/>
</dbReference>
<dbReference type="AlphaFoldDB" id="A0A2N7PKQ2"/>
<comment type="caution">
    <text evidence="13">The sequence shown here is derived from an EMBL/GenBank/DDBJ whole genome shotgun (WGS) entry which is preliminary data.</text>
</comment>
<keyword evidence="5 10" id="KW-0346">Stress response</keyword>
<dbReference type="PANTHER" id="PTHR21237:SF23">
    <property type="entry name" value="GRPE PROTEIN HOMOLOG, MITOCHONDRIAL"/>
    <property type="match status" value="1"/>
</dbReference>
<dbReference type="PRINTS" id="PR00773">
    <property type="entry name" value="GRPEPROTEIN"/>
</dbReference>
<evidence type="ECO:0000256" key="6">
    <source>
        <dbReference type="ARBA" id="ARBA00023186"/>
    </source>
</evidence>